<proteinExistence type="predicted"/>
<dbReference type="Gene3D" id="2.40.128.270">
    <property type="match status" value="1"/>
</dbReference>
<reference evidence="2 3" key="1">
    <citation type="journal article" date="2014" name="Genome Announc.">
        <title>Draft genome sequences of eight enterohepatic helicobacter species isolated from both laboratory and wild rodents.</title>
        <authorList>
            <person name="Sheh A."/>
            <person name="Shen Z."/>
            <person name="Fox J.G."/>
        </authorList>
    </citation>
    <scope>NUCLEOTIDE SEQUENCE [LARGE SCALE GENOMIC DNA]</scope>
    <source>
        <strain evidence="2 3">MIT 09-6949</strain>
    </source>
</reference>
<sequence>MRFTFRAGYIFKAGLAMVLTLLFVNGCFVDLVRHENNEIILESNKQWYVSKITFKDGTEISPVWEEAKSNMNFNVNENRIFGISVCNNYFATFTLKGNKLKVSNIGSSRRMCFPNESMRYEYMFLKYLQGDFIVNKKDGKIRLEGQEATYYLQ</sequence>
<dbReference type="EMBL" id="JRPR02000003">
    <property type="protein sequence ID" value="TLD96516.1"/>
    <property type="molecule type" value="Genomic_DNA"/>
</dbReference>
<protein>
    <submittedName>
        <fullName evidence="2">META domain-containing protein</fullName>
    </submittedName>
</protein>
<dbReference type="AlphaFoldDB" id="A0A4U8T9M0"/>
<dbReference type="OrthoDB" id="5326815at2"/>
<evidence type="ECO:0000313" key="3">
    <source>
        <dbReference type="Proteomes" id="UP000029733"/>
    </source>
</evidence>
<dbReference type="Pfam" id="PF03724">
    <property type="entry name" value="META"/>
    <property type="match status" value="1"/>
</dbReference>
<comment type="caution">
    <text evidence="2">The sequence shown here is derived from an EMBL/GenBank/DDBJ whole genome shotgun (WGS) entry which is preliminary data.</text>
</comment>
<dbReference type="RefSeq" id="WP_052057915.1">
    <property type="nucleotide sequence ID" value="NZ_JRPR02000003.1"/>
</dbReference>
<dbReference type="PANTHER" id="PTHR35535">
    <property type="entry name" value="HEAT SHOCK PROTEIN HSLJ"/>
    <property type="match status" value="1"/>
</dbReference>
<feature type="domain" description="DUF306" evidence="1">
    <location>
        <begin position="63"/>
        <end position="148"/>
    </location>
</feature>
<dbReference type="InterPro" id="IPR005184">
    <property type="entry name" value="DUF306_Meta_HslJ"/>
</dbReference>
<evidence type="ECO:0000259" key="1">
    <source>
        <dbReference type="Pfam" id="PF03724"/>
    </source>
</evidence>
<gene>
    <name evidence="2" type="ORF">LS71_005465</name>
</gene>
<keyword evidence="3" id="KW-1185">Reference proteome</keyword>
<name>A0A4U8T9M0_9HELI</name>
<dbReference type="STRING" id="1677920.LS71_03410"/>
<organism evidence="2 3">
    <name type="scientific">Helicobacter jaachi</name>
    <dbReference type="NCBI Taxonomy" id="1677920"/>
    <lineage>
        <taxon>Bacteria</taxon>
        <taxon>Pseudomonadati</taxon>
        <taxon>Campylobacterota</taxon>
        <taxon>Epsilonproteobacteria</taxon>
        <taxon>Campylobacterales</taxon>
        <taxon>Helicobacteraceae</taxon>
        <taxon>Helicobacter</taxon>
    </lineage>
</organism>
<dbReference type="Proteomes" id="UP000029733">
    <property type="component" value="Unassembled WGS sequence"/>
</dbReference>
<dbReference type="InterPro" id="IPR053147">
    <property type="entry name" value="Hsp_HslJ-like"/>
</dbReference>
<evidence type="ECO:0000313" key="2">
    <source>
        <dbReference type="EMBL" id="TLD96516.1"/>
    </source>
</evidence>
<dbReference type="PANTHER" id="PTHR35535:SF1">
    <property type="entry name" value="HEAT SHOCK PROTEIN HSLJ"/>
    <property type="match status" value="1"/>
</dbReference>
<accession>A0A4U8T9M0</accession>
<dbReference type="InterPro" id="IPR038670">
    <property type="entry name" value="HslJ-like_sf"/>
</dbReference>